<keyword evidence="3" id="KW-0131">Cell cycle</keyword>
<dbReference type="InterPro" id="IPR036707">
    <property type="entry name" value="MinE_sf"/>
</dbReference>
<dbReference type="RefSeq" id="WP_154429689.1">
    <property type="nucleotide sequence ID" value="NZ_VUNI01000008.1"/>
</dbReference>
<dbReference type="Pfam" id="PF03776">
    <property type="entry name" value="MinE"/>
    <property type="match status" value="1"/>
</dbReference>
<proteinExistence type="inferred from homology"/>
<gene>
    <name evidence="3 4" type="primary">minE</name>
    <name evidence="4" type="ORF">FYJ75_06665</name>
</gene>
<dbReference type="HAMAP" id="MF_00262">
    <property type="entry name" value="MinE"/>
    <property type="match status" value="1"/>
</dbReference>
<dbReference type="NCBIfam" id="TIGR01215">
    <property type="entry name" value="minE"/>
    <property type="match status" value="1"/>
</dbReference>
<dbReference type="GO" id="GO:0051301">
    <property type="term" value="P:cell division"/>
    <property type="evidence" value="ECO:0007669"/>
    <property type="project" value="UniProtKB-KW"/>
</dbReference>
<organism evidence="4 5">
    <name type="scientific">Roseburia porci</name>
    <dbReference type="NCBI Taxonomy" id="2605790"/>
    <lineage>
        <taxon>Bacteria</taxon>
        <taxon>Bacillati</taxon>
        <taxon>Bacillota</taxon>
        <taxon>Clostridia</taxon>
        <taxon>Lachnospirales</taxon>
        <taxon>Lachnospiraceae</taxon>
        <taxon>Roseburia</taxon>
    </lineage>
</organism>
<sequence>MGLMDLFKKKNSGNVAKDRLKLLLVSDRANCSPEMMEMIKNDIIQVISKYMDIDADALDVKITETESDANNGTVPALFANIPIKDMKHQPKDN</sequence>
<evidence type="ECO:0000256" key="3">
    <source>
        <dbReference type="HAMAP-Rule" id="MF_00262"/>
    </source>
</evidence>
<dbReference type="Gene3D" id="3.30.1070.10">
    <property type="entry name" value="Cell division topological specificity factor MinE"/>
    <property type="match status" value="1"/>
</dbReference>
<accession>A0A6L5YQG5</accession>
<evidence type="ECO:0000256" key="2">
    <source>
        <dbReference type="ARBA" id="ARBA00025265"/>
    </source>
</evidence>
<dbReference type="AlphaFoldDB" id="A0A6L5YQG5"/>
<evidence type="ECO:0000313" key="4">
    <source>
        <dbReference type="EMBL" id="MST74724.1"/>
    </source>
</evidence>
<dbReference type="SUPFAM" id="SSF55229">
    <property type="entry name" value="Cell division protein MinE topological specificity domain"/>
    <property type="match status" value="1"/>
</dbReference>
<evidence type="ECO:0000313" key="5">
    <source>
        <dbReference type="Proteomes" id="UP000474024"/>
    </source>
</evidence>
<dbReference type="NCBIfam" id="NF001422">
    <property type="entry name" value="PRK00296.1"/>
    <property type="match status" value="1"/>
</dbReference>
<comment type="similarity">
    <text evidence="1 3">Belongs to the MinE family.</text>
</comment>
<comment type="caution">
    <text evidence="4">The sequence shown here is derived from an EMBL/GenBank/DDBJ whole genome shotgun (WGS) entry which is preliminary data.</text>
</comment>
<keyword evidence="5" id="KW-1185">Reference proteome</keyword>
<keyword evidence="3 4" id="KW-0132">Cell division</keyword>
<protein>
    <recommendedName>
        <fullName evidence="3">Cell division topological specificity factor</fullName>
    </recommendedName>
</protein>
<dbReference type="GO" id="GO:0032955">
    <property type="term" value="P:regulation of division septum assembly"/>
    <property type="evidence" value="ECO:0007669"/>
    <property type="project" value="InterPro"/>
</dbReference>
<evidence type="ECO:0000256" key="1">
    <source>
        <dbReference type="ARBA" id="ARBA00008168"/>
    </source>
</evidence>
<dbReference type="Proteomes" id="UP000474024">
    <property type="component" value="Unassembled WGS sequence"/>
</dbReference>
<comment type="function">
    <text evidence="2 3">Prevents the cell division inhibition by proteins MinC and MinD at internal division sites while permitting inhibition at polar sites. This ensures cell division at the proper site by restricting the formation of a division septum at the midpoint of the long axis of the cell.</text>
</comment>
<dbReference type="EMBL" id="VUNI01000008">
    <property type="protein sequence ID" value="MST74724.1"/>
    <property type="molecule type" value="Genomic_DNA"/>
</dbReference>
<reference evidence="4 5" key="1">
    <citation type="submission" date="2019-08" db="EMBL/GenBank/DDBJ databases">
        <title>In-depth cultivation of the pig gut microbiome towards novel bacterial diversity and tailored functional studies.</title>
        <authorList>
            <person name="Wylensek D."/>
            <person name="Hitch T.C.A."/>
            <person name="Clavel T."/>
        </authorList>
    </citation>
    <scope>NUCLEOTIDE SEQUENCE [LARGE SCALE GENOMIC DNA]</scope>
    <source>
        <strain evidence="4 5">MUC/MUC-530-WT-4D</strain>
    </source>
</reference>
<dbReference type="InterPro" id="IPR005527">
    <property type="entry name" value="MinE"/>
</dbReference>
<name>A0A6L5YQG5_9FIRM</name>